<dbReference type="AlphaFoldDB" id="A0A382UJQ4"/>
<evidence type="ECO:0000313" key="2">
    <source>
        <dbReference type="EMBL" id="SVD34504.1"/>
    </source>
</evidence>
<dbReference type="PANTHER" id="PTHR34203">
    <property type="entry name" value="METHYLTRANSFERASE, FKBM FAMILY PROTEIN"/>
    <property type="match status" value="1"/>
</dbReference>
<dbReference type="InterPro" id="IPR052514">
    <property type="entry name" value="SAM-dependent_MTase"/>
</dbReference>
<dbReference type="SUPFAM" id="SSF53335">
    <property type="entry name" value="S-adenosyl-L-methionine-dependent methyltransferases"/>
    <property type="match status" value="1"/>
</dbReference>
<protein>
    <recommendedName>
        <fullName evidence="1">Methyltransferase FkbM domain-containing protein</fullName>
    </recommendedName>
</protein>
<dbReference type="InterPro" id="IPR029063">
    <property type="entry name" value="SAM-dependent_MTases_sf"/>
</dbReference>
<dbReference type="EMBL" id="UINC01144780">
    <property type="protein sequence ID" value="SVD34504.1"/>
    <property type="molecule type" value="Genomic_DNA"/>
</dbReference>
<dbReference type="Pfam" id="PF05050">
    <property type="entry name" value="Methyltransf_21"/>
    <property type="match status" value="1"/>
</dbReference>
<accession>A0A382UJQ4</accession>
<dbReference type="InterPro" id="IPR006342">
    <property type="entry name" value="FkbM_mtfrase"/>
</dbReference>
<dbReference type="PANTHER" id="PTHR34203:SF15">
    <property type="entry name" value="SLL1173 PROTEIN"/>
    <property type="match status" value="1"/>
</dbReference>
<evidence type="ECO:0000259" key="1">
    <source>
        <dbReference type="Pfam" id="PF05050"/>
    </source>
</evidence>
<feature type="domain" description="Methyltransferase FkbM" evidence="1">
    <location>
        <begin position="56"/>
        <end position="229"/>
    </location>
</feature>
<dbReference type="NCBIfam" id="TIGR01444">
    <property type="entry name" value="fkbM_fam"/>
    <property type="match status" value="1"/>
</dbReference>
<organism evidence="2">
    <name type="scientific">marine metagenome</name>
    <dbReference type="NCBI Taxonomy" id="408172"/>
    <lineage>
        <taxon>unclassified sequences</taxon>
        <taxon>metagenomes</taxon>
        <taxon>ecological metagenomes</taxon>
    </lineage>
</organism>
<proteinExistence type="predicted"/>
<dbReference type="Gene3D" id="3.40.50.150">
    <property type="entry name" value="Vaccinia Virus protein VP39"/>
    <property type="match status" value="1"/>
</dbReference>
<reference evidence="2" key="1">
    <citation type="submission" date="2018-05" db="EMBL/GenBank/DDBJ databases">
        <authorList>
            <person name="Lanie J.A."/>
            <person name="Ng W.-L."/>
            <person name="Kazmierczak K.M."/>
            <person name="Andrzejewski T.M."/>
            <person name="Davidsen T.M."/>
            <person name="Wayne K.J."/>
            <person name="Tettelin H."/>
            <person name="Glass J.I."/>
            <person name="Rusch D."/>
            <person name="Podicherti R."/>
            <person name="Tsui H.-C.T."/>
            <person name="Winkler M.E."/>
        </authorList>
    </citation>
    <scope>NUCLEOTIDE SEQUENCE</scope>
</reference>
<sequence length="246" mass="28718">MKQQSAVMVNNIKYLIKNKNDIIQGTLLKGNQWNNDIVLLIGYWIKKFNLKHFVNIGSHIGTVALPISRYIKKVTAIEPFPPTYEHFLEHIKLNDIKNIDSFNIAVGDRESEVYFLDSNHERTKNNSGGIHAVTEEDIKKNCLSSILHNKKYRNTMKRLDDLPIEKFDIVLIDVEGREYETIKGAIKKISKNKPIIIIEIWENLKRKLENMSTTKEEVLTYINNLDYKLVKQLNDNYIFFPKTLKV</sequence>
<name>A0A382UJQ4_9ZZZZ</name>
<gene>
    <name evidence="2" type="ORF">METZ01_LOCUS387358</name>
</gene>